<keyword evidence="2" id="KW-0472">Membrane</keyword>
<gene>
    <name evidence="3" type="ORF">RCL2_000380500</name>
</gene>
<feature type="transmembrane region" description="Helical" evidence="2">
    <location>
        <begin position="71"/>
        <end position="91"/>
    </location>
</feature>
<comment type="caution">
    <text evidence="3">The sequence shown here is derived from an EMBL/GenBank/DDBJ whole genome shotgun (WGS) entry which is preliminary data.</text>
</comment>
<dbReference type="EMBL" id="BLAL01000020">
    <property type="protein sequence ID" value="GES76399.1"/>
    <property type="molecule type" value="Genomic_DNA"/>
</dbReference>
<evidence type="ECO:0000313" key="3">
    <source>
        <dbReference type="EMBL" id="GES76399.1"/>
    </source>
</evidence>
<feature type="transmembrane region" description="Helical" evidence="2">
    <location>
        <begin position="161"/>
        <end position="183"/>
    </location>
</feature>
<proteinExistence type="predicted"/>
<protein>
    <submittedName>
        <fullName evidence="3">Uncharacterized protein</fullName>
    </submittedName>
</protein>
<sequence length="356" mass="40342">MSNILKIIFNFGNTLRFCATWGLYMTPEVATLLQCASLQYVTFIGNFLVRVSLTAFLLWRLKQLHDTKLNNWICLILFLLRAGFGVAQFGFQRPGTVYLPDQNIIICNPNEETSKLYVVISIIIEVIVDIFVSVRLIQVLRNANRNAAQIFSNMVNRNKRTLFTAVMYWNFLRLLVACIFHFTPILNFITHGTEEIPGNTLQSVINIILSYVITVDAEIVRVIEGREKNNDSLAGTNKSFKSMRNTCAPPRYSSNSSNFNETHSKINDDKVAVVSMKNLSFFEWANVVVRDRLHGNNDQYDDNNTEEMVIIDGPSEVPKVSKGDLGKVSAESRRDNNLSSSTSVSETTTFDDIVIR</sequence>
<feature type="compositionally biased region" description="Low complexity" evidence="1">
    <location>
        <begin position="339"/>
        <end position="348"/>
    </location>
</feature>
<organism evidence="3 4">
    <name type="scientific">Rhizophagus clarus</name>
    <dbReference type="NCBI Taxonomy" id="94130"/>
    <lineage>
        <taxon>Eukaryota</taxon>
        <taxon>Fungi</taxon>
        <taxon>Fungi incertae sedis</taxon>
        <taxon>Mucoromycota</taxon>
        <taxon>Glomeromycotina</taxon>
        <taxon>Glomeromycetes</taxon>
        <taxon>Glomerales</taxon>
        <taxon>Glomeraceae</taxon>
        <taxon>Rhizophagus</taxon>
    </lineage>
</organism>
<feature type="region of interest" description="Disordered" evidence="1">
    <location>
        <begin position="320"/>
        <end position="356"/>
    </location>
</feature>
<evidence type="ECO:0000313" key="4">
    <source>
        <dbReference type="Proteomes" id="UP000615446"/>
    </source>
</evidence>
<feature type="transmembrane region" description="Helical" evidence="2">
    <location>
        <begin position="7"/>
        <end position="26"/>
    </location>
</feature>
<feature type="transmembrane region" description="Helical" evidence="2">
    <location>
        <begin position="38"/>
        <end position="59"/>
    </location>
</feature>
<reference evidence="3" key="1">
    <citation type="submission" date="2019-10" db="EMBL/GenBank/DDBJ databases">
        <title>Conservation and host-specific expression of non-tandemly repeated heterogenous ribosome RNA gene in arbuscular mycorrhizal fungi.</title>
        <authorList>
            <person name="Maeda T."/>
            <person name="Kobayashi Y."/>
            <person name="Nakagawa T."/>
            <person name="Ezawa T."/>
            <person name="Yamaguchi K."/>
            <person name="Bino T."/>
            <person name="Nishimoto Y."/>
            <person name="Shigenobu S."/>
            <person name="Kawaguchi M."/>
        </authorList>
    </citation>
    <scope>NUCLEOTIDE SEQUENCE</scope>
    <source>
        <strain evidence="3">HR1</strain>
    </source>
</reference>
<name>A0A8H3QGU4_9GLOM</name>
<keyword evidence="2" id="KW-0812">Transmembrane</keyword>
<feature type="compositionally biased region" description="Basic and acidic residues" evidence="1">
    <location>
        <begin position="320"/>
        <end position="336"/>
    </location>
</feature>
<accession>A0A8H3QGU4</accession>
<evidence type="ECO:0000256" key="1">
    <source>
        <dbReference type="SAM" id="MobiDB-lite"/>
    </source>
</evidence>
<dbReference type="AlphaFoldDB" id="A0A8H3QGU4"/>
<dbReference type="Proteomes" id="UP000615446">
    <property type="component" value="Unassembled WGS sequence"/>
</dbReference>
<feature type="transmembrane region" description="Helical" evidence="2">
    <location>
        <begin position="116"/>
        <end position="140"/>
    </location>
</feature>
<keyword evidence="2" id="KW-1133">Transmembrane helix</keyword>
<evidence type="ECO:0000256" key="2">
    <source>
        <dbReference type="SAM" id="Phobius"/>
    </source>
</evidence>
<dbReference type="OrthoDB" id="2416917at2759"/>